<organism evidence="5 6">
    <name type="scientific">Coemansia erecta</name>
    <dbReference type="NCBI Taxonomy" id="147472"/>
    <lineage>
        <taxon>Eukaryota</taxon>
        <taxon>Fungi</taxon>
        <taxon>Fungi incertae sedis</taxon>
        <taxon>Zoopagomycota</taxon>
        <taxon>Kickxellomycotina</taxon>
        <taxon>Kickxellomycetes</taxon>
        <taxon>Kickxellales</taxon>
        <taxon>Kickxellaceae</taxon>
        <taxon>Coemansia</taxon>
    </lineage>
</organism>
<dbReference type="InterPro" id="IPR007247">
    <property type="entry name" value="Ureidogly_lyase"/>
</dbReference>
<protein>
    <recommendedName>
        <fullName evidence="7">Ureidoglycolate hydrolase</fullName>
    </recommendedName>
</protein>
<evidence type="ECO:0000256" key="1">
    <source>
        <dbReference type="ARBA" id="ARBA00011738"/>
    </source>
</evidence>
<evidence type="ECO:0000256" key="3">
    <source>
        <dbReference type="ARBA" id="ARBA00023239"/>
    </source>
</evidence>
<gene>
    <name evidence="5" type="ORF">LPJ53_005062</name>
</gene>
<dbReference type="PIRSF" id="PIRSF017306">
    <property type="entry name" value="Ureidogly_hydro"/>
    <property type="match status" value="1"/>
</dbReference>
<evidence type="ECO:0000256" key="2">
    <source>
        <dbReference type="ARBA" id="ARBA00022631"/>
    </source>
</evidence>
<sequence length="201" mass="21947">MVHSIKVEPLTIDSFKPYGDVVQLEGNKNIVIANQGTAKRVNHIAKLENLRLASGPALQSAQPNMCIFSSAPRPTSGGRFDVKLLERHPYSSQVFMPIHQDGVKNADPNAACYLVIVADNGPDDKPDLKTIRAFAANSTQGINYKANSWHSPMVTIGERVNFLVLVWENGVALQDCEEAPISPVQVDLTPSFKNLNGKSKL</sequence>
<dbReference type="PANTHER" id="PTHR21221">
    <property type="entry name" value="UREIDOGLYCOLATE HYDROLASE"/>
    <property type="match status" value="1"/>
</dbReference>
<accession>A0A9W8CQN2</accession>
<dbReference type="Pfam" id="PF04115">
    <property type="entry name" value="Ureidogly_lyase"/>
    <property type="match status" value="1"/>
</dbReference>
<dbReference type="SUPFAM" id="SSF51182">
    <property type="entry name" value="RmlC-like cupins"/>
    <property type="match status" value="1"/>
</dbReference>
<keyword evidence="3" id="KW-0456">Lyase</keyword>
<dbReference type="GO" id="GO:0006144">
    <property type="term" value="P:purine nucleobase metabolic process"/>
    <property type="evidence" value="ECO:0007669"/>
    <property type="project" value="UniProtKB-KW"/>
</dbReference>
<keyword evidence="6" id="KW-1185">Reference proteome</keyword>
<dbReference type="GO" id="GO:0000256">
    <property type="term" value="P:allantoin catabolic process"/>
    <property type="evidence" value="ECO:0007669"/>
    <property type="project" value="InterPro"/>
</dbReference>
<evidence type="ECO:0008006" key="7">
    <source>
        <dbReference type="Google" id="ProtNLM"/>
    </source>
</evidence>
<comment type="subunit">
    <text evidence="1">Homodimer.</text>
</comment>
<dbReference type="EMBL" id="JANBOJ010000275">
    <property type="protein sequence ID" value="KAJ1720283.1"/>
    <property type="molecule type" value="Genomic_DNA"/>
</dbReference>
<dbReference type="Gene3D" id="2.60.120.480">
    <property type="entry name" value="Ureidoglycolate hydrolase"/>
    <property type="match status" value="1"/>
</dbReference>
<dbReference type="InterPro" id="IPR047233">
    <property type="entry name" value="UAH_cupin"/>
</dbReference>
<dbReference type="GO" id="GO:0050385">
    <property type="term" value="F:ureidoglycolate lyase activity"/>
    <property type="evidence" value="ECO:0007669"/>
    <property type="project" value="UniProtKB-EC"/>
</dbReference>
<name>A0A9W8CQN2_9FUNG</name>
<dbReference type="OrthoDB" id="10266039at2759"/>
<dbReference type="CDD" id="cd20298">
    <property type="entry name" value="cupin_UAH"/>
    <property type="match status" value="1"/>
</dbReference>
<dbReference type="AlphaFoldDB" id="A0A9W8CQN2"/>
<evidence type="ECO:0000256" key="4">
    <source>
        <dbReference type="ARBA" id="ARBA00047684"/>
    </source>
</evidence>
<keyword evidence="2" id="KW-0659">Purine metabolism</keyword>
<evidence type="ECO:0000313" key="5">
    <source>
        <dbReference type="EMBL" id="KAJ1720283.1"/>
    </source>
</evidence>
<comment type="catalytic activity">
    <reaction evidence="4">
        <text>(S)-ureidoglycolate = urea + glyoxylate</text>
        <dbReference type="Rhea" id="RHEA:11304"/>
        <dbReference type="ChEBI" id="CHEBI:16199"/>
        <dbReference type="ChEBI" id="CHEBI:36655"/>
        <dbReference type="ChEBI" id="CHEBI:57296"/>
        <dbReference type="EC" id="4.3.2.3"/>
    </reaction>
</comment>
<dbReference type="InterPro" id="IPR024060">
    <property type="entry name" value="Ureidoglycolate_lyase_dom_sf"/>
</dbReference>
<comment type="caution">
    <text evidence="5">The sequence shown here is derived from an EMBL/GenBank/DDBJ whole genome shotgun (WGS) entry which is preliminary data.</text>
</comment>
<proteinExistence type="predicted"/>
<dbReference type="Proteomes" id="UP001149813">
    <property type="component" value="Unassembled WGS sequence"/>
</dbReference>
<dbReference type="PANTHER" id="PTHR21221:SF1">
    <property type="entry name" value="UREIDOGLYCOLATE LYASE"/>
    <property type="match status" value="1"/>
</dbReference>
<dbReference type="InterPro" id="IPR011051">
    <property type="entry name" value="RmlC_Cupin_sf"/>
</dbReference>
<evidence type="ECO:0000313" key="6">
    <source>
        <dbReference type="Proteomes" id="UP001149813"/>
    </source>
</evidence>
<reference evidence="5" key="1">
    <citation type="submission" date="2022-07" db="EMBL/GenBank/DDBJ databases">
        <title>Phylogenomic reconstructions and comparative analyses of Kickxellomycotina fungi.</title>
        <authorList>
            <person name="Reynolds N.K."/>
            <person name="Stajich J.E."/>
            <person name="Barry K."/>
            <person name="Grigoriev I.V."/>
            <person name="Crous P."/>
            <person name="Smith M.E."/>
        </authorList>
    </citation>
    <scope>NUCLEOTIDE SEQUENCE</scope>
    <source>
        <strain evidence="5">NBRC 32514</strain>
    </source>
</reference>
<dbReference type="GO" id="GO:0004848">
    <property type="term" value="F:ureidoglycolate hydrolase activity"/>
    <property type="evidence" value="ECO:0007669"/>
    <property type="project" value="InterPro"/>
</dbReference>